<dbReference type="InterPro" id="IPR011050">
    <property type="entry name" value="Pectin_lyase_fold/virulence"/>
</dbReference>
<name>A0A2I7SKR5_9FLAO</name>
<dbReference type="SUPFAM" id="SSF51126">
    <property type="entry name" value="Pectin lyase-like"/>
    <property type="match status" value="1"/>
</dbReference>
<organism evidence="1 2">
    <name type="scientific">Pseudotamlana carrageenivorans</name>
    <dbReference type="NCBI Taxonomy" id="2069432"/>
    <lineage>
        <taxon>Bacteria</taxon>
        <taxon>Pseudomonadati</taxon>
        <taxon>Bacteroidota</taxon>
        <taxon>Flavobacteriia</taxon>
        <taxon>Flavobacteriales</taxon>
        <taxon>Flavobacteriaceae</taxon>
        <taxon>Pseudotamlana</taxon>
    </lineage>
</organism>
<evidence type="ECO:0000313" key="1">
    <source>
        <dbReference type="EMBL" id="AUS06491.1"/>
    </source>
</evidence>
<dbReference type="OrthoDB" id="6315383at2"/>
<protein>
    <submittedName>
        <fullName evidence="1">Uncharacterized protein</fullName>
    </submittedName>
</protein>
<keyword evidence="2" id="KW-1185">Reference proteome</keyword>
<proteinExistence type="predicted"/>
<gene>
    <name evidence="1" type="ORF">C1A40_14015</name>
</gene>
<sequence>MAKVSLTTIKNWFKTGLKPTQAQFWDTWDSFRHKDDKIPNSDVDGLAQLLSDKASTQALTNHTNDANAHAILFSEYTKTNALSKVATSNDYNDLDNVPVFKSVENEYPDMATMYADQVNQTSENIQHVVDASAHPQIGGDSAYFEYLGTTNGDDTDYRVLSEAESAPISGSISRTSELVNDGASGTSTYVEHDELNPTAIDGLSIRDANGVEQFKADEFVEFVGGEFDPANKRFSVSPLLANSVLVDVNNGSDTSGELENFRKPFKTIDSALEALPSTTGEVYNIYLVGGTYNLTRQITLRNLNFIAWRSSVINFTGILDGTGNVPTTPFKGASTYRTLSFEGGNISLISTNGTMRFGGSSQRMILKGSVNELKWQGAAQGLGNGAFFIDGGTDINIQKMTIVGSGEYLSGDQQGTPQDIIFTINELHFIDNRSFAVSVIATFDIKNVTEADSSSSSTYVLRSRYNDGDCIYKIGNISINGILNISAKEIFFNSSVFSATSNAGISGLVRGIVYSDNYLDSYGGGANSLILDNFTGKLMGLGLTNGRPIIRNSNITTNGSLFTGTENTTNIITIEGVCSIIQNNLSANLCLTYSYGNLAYPNNMHIDIKGFLTSNVKDYGYKVTYENLTGTLKEKLKERVIRSKRDLVYAQLDVNTTYIIDGDIELAAGEYIEVPAGGNLTLNGYGLEASKIIKNVVGESIFKSPVGGSGGMQIDALKFVMGTPTTSCFDLTDETGFNAVECVKVNFEGSGNLGVLNGYRQGLWTNIGLFGLTDGLTFEGSWVGGFTTNTVIARNLTGTSGILFKKGTALTFASRFTTDGNIDIPAGWSIADFEDANFTNPNTLQVQGAIITRAGVIDDTDTLLFPNIDEEDTASDWRDNIGCKNSSLSFEKLKSPDGSVWKVEVDNTGAIITTAI</sequence>
<evidence type="ECO:0000313" key="2">
    <source>
        <dbReference type="Proteomes" id="UP000236592"/>
    </source>
</evidence>
<dbReference type="AlphaFoldDB" id="A0A2I7SKR5"/>
<dbReference type="RefSeq" id="WP_102996442.1">
    <property type="nucleotide sequence ID" value="NZ_CP025938.1"/>
</dbReference>
<reference evidence="2" key="1">
    <citation type="submission" date="2018-01" db="EMBL/GenBank/DDBJ databases">
        <title>Complete genome of Tamlana sp. UJ94.</title>
        <authorList>
            <person name="Jung J."/>
            <person name="Chung D."/>
            <person name="Bae S.S."/>
            <person name="Baek K."/>
        </authorList>
    </citation>
    <scope>NUCLEOTIDE SEQUENCE [LARGE SCALE GENOMIC DNA]</scope>
    <source>
        <strain evidence="2">UJ94</strain>
    </source>
</reference>
<dbReference type="KEGG" id="taj:C1A40_14015"/>
<dbReference type="EMBL" id="CP025938">
    <property type="protein sequence ID" value="AUS06491.1"/>
    <property type="molecule type" value="Genomic_DNA"/>
</dbReference>
<accession>A0A2I7SKR5</accession>
<dbReference type="Proteomes" id="UP000236592">
    <property type="component" value="Chromosome"/>
</dbReference>